<dbReference type="InterPro" id="IPR004360">
    <property type="entry name" value="Glyas_Fos-R_dOase_dom"/>
</dbReference>
<gene>
    <name evidence="2" type="ORF">ICC18_06865</name>
</gene>
<dbReference type="Proteomes" id="UP000650466">
    <property type="component" value="Unassembled WGS sequence"/>
</dbReference>
<feature type="domain" description="VOC" evidence="1">
    <location>
        <begin position="1"/>
        <end position="85"/>
    </location>
</feature>
<protein>
    <submittedName>
        <fullName evidence="2">VOC family protein</fullName>
    </submittedName>
</protein>
<dbReference type="PANTHER" id="PTHR36437">
    <property type="entry name" value="GLYOXALASE/BLEOMYCIN RESISTANCE PROTEIN/DIOXYGENASE"/>
    <property type="match status" value="1"/>
</dbReference>
<dbReference type="Pfam" id="PF00903">
    <property type="entry name" value="Glyoxalase"/>
    <property type="match status" value="1"/>
</dbReference>
<dbReference type="InterPro" id="IPR037523">
    <property type="entry name" value="VOC_core"/>
</dbReference>
<dbReference type="AlphaFoldDB" id="A0A926QIP2"/>
<proteinExistence type="predicted"/>
<accession>A0A926QIP2</accession>
<dbReference type="PROSITE" id="PS51819">
    <property type="entry name" value="VOC"/>
    <property type="match status" value="1"/>
</dbReference>
<dbReference type="Gene3D" id="3.10.180.10">
    <property type="entry name" value="2,3-Dihydroxybiphenyl 1,2-Dioxygenase, domain 1"/>
    <property type="match status" value="1"/>
</dbReference>
<reference evidence="2" key="1">
    <citation type="submission" date="2020-09" db="EMBL/GenBank/DDBJ databases">
        <title>Draft Genome Sequence of Paenibacillus sp. WST5.</title>
        <authorList>
            <person name="Bao Z."/>
        </authorList>
    </citation>
    <scope>NUCLEOTIDE SEQUENCE</scope>
    <source>
        <strain evidence="2">WST5</strain>
    </source>
</reference>
<dbReference type="EMBL" id="JACVVD010000002">
    <property type="protein sequence ID" value="MBD0379828.1"/>
    <property type="molecule type" value="Genomic_DNA"/>
</dbReference>
<evidence type="ECO:0000259" key="1">
    <source>
        <dbReference type="PROSITE" id="PS51819"/>
    </source>
</evidence>
<dbReference type="InterPro" id="IPR029068">
    <property type="entry name" value="Glyas_Bleomycin-R_OHBP_Dase"/>
</dbReference>
<sequence length="85" mass="9478">MAPGAFWLEVAPPGAESALVIYPKSMMKNYEELKPSIVFVCEDIQSTYDTMKANGVEFEGELSKMQWGTFATFKDEDGNTFLLKG</sequence>
<organism evidence="2 3">
    <name type="scientific">Paenibacillus sedimenti</name>
    <dbReference type="NCBI Taxonomy" id="2770274"/>
    <lineage>
        <taxon>Bacteria</taxon>
        <taxon>Bacillati</taxon>
        <taxon>Bacillota</taxon>
        <taxon>Bacilli</taxon>
        <taxon>Bacillales</taxon>
        <taxon>Paenibacillaceae</taxon>
        <taxon>Paenibacillus</taxon>
    </lineage>
</organism>
<evidence type="ECO:0000313" key="3">
    <source>
        <dbReference type="Proteomes" id="UP000650466"/>
    </source>
</evidence>
<comment type="caution">
    <text evidence="2">The sequence shown here is derived from an EMBL/GenBank/DDBJ whole genome shotgun (WGS) entry which is preliminary data.</text>
</comment>
<evidence type="ECO:0000313" key="2">
    <source>
        <dbReference type="EMBL" id="MBD0379828.1"/>
    </source>
</evidence>
<dbReference type="SUPFAM" id="SSF54593">
    <property type="entry name" value="Glyoxalase/Bleomycin resistance protein/Dihydroxybiphenyl dioxygenase"/>
    <property type="match status" value="1"/>
</dbReference>
<keyword evidence="3" id="KW-1185">Reference proteome</keyword>
<name>A0A926QIP2_9BACL</name>
<dbReference type="PANTHER" id="PTHR36437:SF2">
    <property type="entry name" value="GLYOXALASE_BLEOMYCIN RESISTANCE PROTEIN_DIOXYGENASE"/>
    <property type="match status" value="1"/>
</dbReference>